<dbReference type="RefSeq" id="WP_238218241.1">
    <property type="nucleotide sequence ID" value="NZ_BPUS01000042.1"/>
</dbReference>
<gene>
    <name evidence="2" type="ORF">CBA19CS42_39060</name>
</gene>
<comment type="caution">
    <text evidence="2">The sequence shown here is derived from an EMBL/GenBank/DDBJ whole genome shotgun (WGS) entry which is preliminary data.</text>
</comment>
<dbReference type="AlphaFoldDB" id="A0AA37IQE7"/>
<accession>A0AA37IQE7</accession>
<organism evidence="2 3">
    <name type="scientific">Caballeronia novacaledonica</name>
    <dbReference type="NCBI Taxonomy" id="1544861"/>
    <lineage>
        <taxon>Bacteria</taxon>
        <taxon>Pseudomonadati</taxon>
        <taxon>Pseudomonadota</taxon>
        <taxon>Betaproteobacteria</taxon>
        <taxon>Burkholderiales</taxon>
        <taxon>Burkholderiaceae</taxon>
        <taxon>Caballeronia</taxon>
    </lineage>
</organism>
<protein>
    <submittedName>
        <fullName evidence="2">Type VI secretion protein</fullName>
    </submittedName>
</protein>
<dbReference type="EMBL" id="BPUS01000042">
    <property type="protein sequence ID" value="GJH30650.1"/>
    <property type="molecule type" value="Genomic_DNA"/>
</dbReference>
<evidence type="ECO:0000313" key="2">
    <source>
        <dbReference type="EMBL" id="GJH30650.1"/>
    </source>
</evidence>
<feature type="signal peptide" evidence="1">
    <location>
        <begin position="1"/>
        <end position="34"/>
    </location>
</feature>
<feature type="chain" id="PRO_5041459838" evidence="1">
    <location>
        <begin position="35"/>
        <end position="264"/>
    </location>
</feature>
<proteinExistence type="predicted"/>
<sequence>MNALDKGIAMMKKLLRCVAATGVLTLGFVQHANANMPVFDASNFIQNTMTAAAAVKGEVYQDSNLVYQYQMMLNQLKQATNLNPAAMLAQFNSITSDISSLTKYTDALKDLYGGLQNNAEYASKVQALITQSGKTPEQWFTDQNTLLQNNDKTAKQLFQQGNDVISHVSTLAKRRQEIQDQLNMSPTMEATAQLTTHMLDIISSQNSDLLTMMAAKQRSDAVKDSATVVDQQASNAAQASLKAKQDQQRAAFDAQIGSSKVLGQ</sequence>
<name>A0AA37IQE7_9BURK</name>
<dbReference type="Proteomes" id="UP001055111">
    <property type="component" value="Unassembled WGS sequence"/>
</dbReference>
<keyword evidence="1" id="KW-0732">Signal</keyword>
<evidence type="ECO:0000256" key="1">
    <source>
        <dbReference type="SAM" id="SignalP"/>
    </source>
</evidence>
<evidence type="ECO:0000313" key="3">
    <source>
        <dbReference type="Proteomes" id="UP001055111"/>
    </source>
</evidence>
<reference evidence="2" key="1">
    <citation type="submission" date="2022-09" db="EMBL/GenBank/DDBJ databases">
        <title>Isolation and characterization of 3-chlorobenzoate degrading bacteria from soils in Shizuoka.</title>
        <authorList>
            <person name="Ifat A."/>
            <person name="Ogawa N."/>
            <person name="Kimbara K."/>
            <person name="Moriuchi R."/>
            <person name="Dohra H."/>
            <person name="Shintani M."/>
        </authorList>
    </citation>
    <scope>NUCLEOTIDE SEQUENCE</scope>
    <source>
        <strain evidence="2">19CS4-2</strain>
    </source>
</reference>